<keyword evidence="3" id="KW-0808">Transferase</keyword>
<accession>A0A0C3QTV7</accession>
<evidence type="ECO:0000256" key="1">
    <source>
        <dbReference type="SAM" id="MobiDB-lite"/>
    </source>
</evidence>
<gene>
    <name evidence="3" type="ORF">M407DRAFT_212718</name>
</gene>
<reference evidence="3 4" key="1">
    <citation type="submission" date="2014-04" db="EMBL/GenBank/DDBJ databases">
        <authorList>
            <consortium name="DOE Joint Genome Institute"/>
            <person name="Kuo A."/>
            <person name="Girlanda M."/>
            <person name="Perotto S."/>
            <person name="Kohler A."/>
            <person name="Nagy L.G."/>
            <person name="Floudas D."/>
            <person name="Copeland A."/>
            <person name="Barry K.W."/>
            <person name="Cichocki N."/>
            <person name="Veneault-Fourrey C."/>
            <person name="LaButti K."/>
            <person name="Lindquist E.A."/>
            <person name="Lipzen A."/>
            <person name="Lundell T."/>
            <person name="Morin E."/>
            <person name="Murat C."/>
            <person name="Sun H."/>
            <person name="Tunlid A."/>
            <person name="Henrissat B."/>
            <person name="Grigoriev I.V."/>
            <person name="Hibbett D.S."/>
            <person name="Martin F."/>
            <person name="Nordberg H.P."/>
            <person name="Cantor M.N."/>
            <person name="Hua S.X."/>
        </authorList>
    </citation>
    <scope>NUCLEOTIDE SEQUENCE [LARGE SCALE GENOMIC DNA]</scope>
    <source>
        <strain evidence="3 4">MUT 4182</strain>
    </source>
</reference>
<dbReference type="EMBL" id="KN822953">
    <property type="protein sequence ID" value="KIO32706.1"/>
    <property type="molecule type" value="Genomic_DNA"/>
</dbReference>
<evidence type="ECO:0000313" key="3">
    <source>
        <dbReference type="EMBL" id="KIO32706.1"/>
    </source>
</evidence>
<dbReference type="AlphaFoldDB" id="A0A0C3QTV7"/>
<dbReference type="Proteomes" id="UP000054248">
    <property type="component" value="Unassembled WGS sequence"/>
</dbReference>
<evidence type="ECO:0000259" key="2">
    <source>
        <dbReference type="Pfam" id="PF18718"/>
    </source>
</evidence>
<reference evidence="4" key="2">
    <citation type="submission" date="2015-01" db="EMBL/GenBank/DDBJ databases">
        <title>Evolutionary Origins and Diversification of the Mycorrhizal Mutualists.</title>
        <authorList>
            <consortium name="DOE Joint Genome Institute"/>
            <consortium name="Mycorrhizal Genomics Consortium"/>
            <person name="Kohler A."/>
            <person name="Kuo A."/>
            <person name="Nagy L.G."/>
            <person name="Floudas D."/>
            <person name="Copeland A."/>
            <person name="Barry K.W."/>
            <person name="Cichocki N."/>
            <person name="Veneault-Fourrey C."/>
            <person name="LaButti K."/>
            <person name="Lindquist E.A."/>
            <person name="Lipzen A."/>
            <person name="Lundell T."/>
            <person name="Morin E."/>
            <person name="Murat C."/>
            <person name="Riley R."/>
            <person name="Ohm R."/>
            <person name="Sun H."/>
            <person name="Tunlid A."/>
            <person name="Henrissat B."/>
            <person name="Grigoriev I.V."/>
            <person name="Hibbett D.S."/>
            <person name="Martin F."/>
        </authorList>
    </citation>
    <scope>NUCLEOTIDE SEQUENCE [LARGE SCALE GENOMIC DNA]</scope>
    <source>
        <strain evidence="4">MUT 4182</strain>
    </source>
</reference>
<dbReference type="STRING" id="1051891.A0A0C3QTV7"/>
<keyword evidence="4" id="KW-1185">Reference proteome</keyword>
<name>A0A0C3QTV7_9AGAM</name>
<feature type="region of interest" description="Disordered" evidence="1">
    <location>
        <begin position="384"/>
        <end position="405"/>
    </location>
</feature>
<dbReference type="Pfam" id="PF18718">
    <property type="entry name" value="CxC5"/>
    <property type="match status" value="1"/>
</dbReference>
<evidence type="ECO:0000313" key="4">
    <source>
        <dbReference type="Proteomes" id="UP000054248"/>
    </source>
</evidence>
<feature type="compositionally biased region" description="Low complexity" evidence="1">
    <location>
        <begin position="301"/>
        <end position="312"/>
    </location>
</feature>
<dbReference type="OrthoDB" id="3055037at2759"/>
<feature type="domain" description="CxC5 like cysteine cluster associated with KDZ" evidence="2">
    <location>
        <begin position="121"/>
        <end position="205"/>
    </location>
</feature>
<dbReference type="HOGENOM" id="CLU_607188_0_0_1"/>
<organism evidence="3 4">
    <name type="scientific">Tulasnella calospora MUT 4182</name>
    <dbReference type="NCBI Taxonomy" id="1051891"/>
    <lineage>
        <taxon>Eukaryota</taxon>
        <taxon>Fungi</taxon>
        <taxon>Dikarya</taxon>
        <taxon>Basidiomycota</taxon>
        <taxon>Agaricomycotina</taxon>
        <taxon>Agaricomycetes</taxon>
        <taxon>Cantharellales</taxon>
        <taxon>Tulasnellaceae</taxon>
        <taxon>Tulasnella</taxon>
    </lineage>
</organism>
<dbReference type="GO" id="GO:0016740">
    <property type="term" value="F:transferase activity"/>
    <property type="evidence" value="ECO:0007669"/>
    <property type="project" value="UniProtKB-KW"/>
</dbReference>
<proteinExistence type="predicted"/>
<feature type="region of interest" description="Disordered" evidence="1">
    <location>
        <begin position="296"/>
        <end position="324"/>
    </location>
</feature>
<sequence length="451" mass="50395">MDALDLLPILNCLKQSAPIEHISLQVLVRFMTLTSRFRHDIAINQPAMAVFDDETPPMFLDDGTKALLCRLLSLSDVAVNALWTATGPVVWTGQILPEVIYDTDIEDLVDLMKISDHDGPQARCKEAERKKIIVYTRMDGALPGYETKLYCRMHQDQRRYYGGIPDYIQVANHIFLERELIEHFTLSMTLAWTSARNCAAMYNASPEMQDSEYRNRPFEAALRSEHVSDGFMLLSLLEDRVENRSIGDLRLPDSGEQRFRLLEAMQERNFRMQTIGQPELRHHCQKCMEIILDGSGKPTNASSESATSAAASGGRHRGIWDPDHRGTAGVPLGNWIGVKSGERKDEGWVPEGMYGLNLPYTVESKGCREMCRWLGVKSEAAGLTEGLKGSPPVSSKSFQEKYPPRAGFLNGSAKKKVGTWVEKGPPPSQPSMLTLRGPQGVVTTPVSIDWV</sequence>
<dbReference type="InterPro" id="IPR041539">
    <property type="entry name" value="CxC5"/>
</dbReference>
<protein>
    <submittedName>
        <fullName evidence="3">Glycosyltransferase family 90 protein</fullName>
    </submittedName>
</protein>